<evidence type="ECO:0000313" key="2">
    <source>
        <dbReference type="Proteomes" id="UP000824881"/>
    </source>
</evidence>
<dbReference type="Proteomes" id="UP000824881">
    <property type="component" value="Unassembled WGS sequence"/>
</dbReference>
<name>A0ACB7IVN1_PLECO</name>
<protein>
    <submittedName>
        <fullName evidence="1">Uncharacterized protein</fullName>
    </submittedName>
</protein>
<keyword evidence="2" id="KW-1185">Reference proteome</keyword>
<evidence type="ECO:0000313" key="1">
    <source>
        <dbReference type="EMBL" id="KAG9222040.1"/>
    </source>
</evidence>
<proteinExistence type="predicted"/>
<organism evidence="1 2">
    <name type="scientific">Pleurotus cornucopiae</name>
    <name type="common">Cornucopia mushroom</name>
    <dbReference type="NCBI Taxonomy" id="5321"/>
    <lineage>
        <taxon>Eukaryota</taxon>
        <taxon>Fungi</taxon>
        <taxon>Dikarya</taxon>
        <taxon>Basidiomycota</taxon>
        <taxon>Agaricomycotina</taxon>
        <taxon>Agaricomycetes</taxon>
        <taxon>Agaricomycetidae</taxon>
        <taxon>Agaricales</taxon>
        <taxon>Pleurotineae</taxon>
        <taxon>Pleurotaceae</taxon>
        <taxon>Pleurotus</taxon>
    </lineage>
</organism>
<reference evidence="1 2" key="1">
    <citation type="journal article" date="2021" name="Appl. Environ. Microbiol.">
        <title>Genetic linkage and physical mapping for an oyster mushroom Pleurotus cornucopiae and QTL analysis for the trait cap color.</title>
        <authorList>
            <person name="Zhang Y."/>
            <person name="Gao W."/>
            <person name="Sonnenberg A."/>
            <person name="Chen Q."/>
            <person name="Zhang J."/>
            <person name="Huang C."/>
        </authorList>
    </citation>
    <scope>NUCLEOTIDE SEQUENCE [LARGE SCALE GENOMIC DNA]</scope>
    <source>
        <strain evidence="1">CCMSSC00406</strain>
    </source>
</reference>
<dbReference type="EMBL" id="WQMT02000005">
    <property type="protein sequence ID" value="KAG9222040.1"/>
    <property type="molecule type" value="Genomic_DNA"/>
</dbReference>
<gene>
    <name evidence="1" type="ORF">CCMSSC00406_0008025</name>
</gene>
<comment type="caution">
    <text evidence="1">The sequence shown here is derived from an EMBL/GenBank/DDBJ whole genome shotgun (WGS) entry which is preliminary data.</text>
</comment>
<accession>A0ACB7IVN1</accession>
<sequence length="479" mass="51686">MCYKTKIAANLEADMKAKKAPRTDFLKYLRKHTKATLRLETPEMKKVVQAEYERRRAQVEESRKMAKNEVPHTPSSYNTEIEAIPLHFQAFAFELAARTGWSFTLLAGGPDPSDGGCINTAVVHFGEDMDGNSYGKSALYPKDHLTPFANFLQTVYTQEQCDARALDRTPKASLVSRPEINPLSANLNLASITEPAGILPPNLLVCKPIEGVDNTSEPVTDTNGADNGVESLSDLAGSIPEANTPFWETFDFSSFEGAEPDIPDPSSGLMAESGYGSLMEELEAPLGVFSNYEKVTFPINNTIHEPQGSGPLQDFLLRPLTSPTYHAMPGAANTSVVALVQEPTNTTSIFSAPSPVINANTAAGSQTDEDTNPAIANPGAIDKAMNPQEGHVNESVTTPQEIGASTKTTKPKAKPQCKRKAPSTEQNEQPTDPVEKVNEGVATPANTSTGANTTTSRAKPQCKRKQADDSHLIVNTKRK</sequence>